<name>A0A1F6TZP9_9PROT</name>
<comment type="caution">
    <text evidence="2">The sequence shown here is derived from an EMBL/GenBank/DDBJ whole genome shotgun (WGS) entry which is preliminary data.</text>
</comment>
<gene>
    <name evidence="2" type="ORF">A3A87_05660</name>
</gene>
<dbReference type="EMBL" id="MFTC01000067">
    <property type="protein sequence ID" value="OGI50539.1"/>
    <property type="molecule type" value="Genomic_DNA"/>
</dbReference>
<proteinExistence type="predicted"/>
<organism evidence="2 3">
    <name type="scientific">Candidatus Muproteobacteria bacterium RIFCSPLOWO2_01_FULL_60_18</name>
    <dbReference type="NCBI Taxonomy" id="1817768"/>
    <lineage>
        <taxon>Bacteria</taxon>
        <taxon>Pseudomonadati</taxon>
        <taxon>Pseudomonadota</taxon>
        <taxon>Candidatus Muproteobacteria</taxon>
    </lineage>
</organism>
<accession>A0A1F6TZP9</accession>
<dbReference type="InterPro" id="IPR021767">
    <property type="entry name" value="TnpM"/>
</dbReference>
<evidence type="ECO:0000259" key="1">
    <source>
        <dbReference type="Pfam" id="PF18505"/>
    </source>
</evidence>
<dbReference type="STRING" id="1817768.A3A87_05660"/>
<sequence>MENTETVACGVCLKEIPKSVAHSLEGEDYVYHFCGAACYEKWRAAPGQRDIAIAVDGMDVDFETAETLAKTVAARYAEEPMLLAWSDRRRNEVSPDIPECQHQPGWLAYAESHGGNLKVEINRGEYVFVFRAE</sequence>
<feature type="domain" description="DUF5619" evidence="1">
    <location>
        <begin position="50"/>
        <end position="130"/>
    </location>
</feature>
<reference evidence="2 3" key="1">
    <citation type="journal article" date="2016" name="Nat. Commun.">
        <title>Thousands of microbial genomes shed light on interconnected biogeochemical processes in an aquifer system.</title>
        <authorList>
            <person name="Anantharaman K."/>
            <person name="Brown C.T."/>
            <person name="Hug L.A."/>
            <person name="Sharon I."/>
            <person name="Castelle C.J."/>
            <person name="Probst A.J."/>
            <person name="Thomas B.C."/>
            <person name="Singh A."/>
            <person name="Wilkins M.J."/>
            <person name="Karaoz U."/>
            <person name="Brodie E.L."/>
            <person name="Williams K.H."/>
            <person name="Hubbard S.S."/>
            <person name="Banfield J.F."/>
        </authorList>
    </citation>
    <scope>NUCLEOTIDE SEQUENCE [LARGE SCALE GENOMIC DNA]</scope>
</reference>
<evidence type="ECO:0000313" key="2">
    <source>
        <dbReference type="EMBL" id="OGI50539.1"/>
    </source>
</evidence>
<dbReference type="Pfam" id="PF18505">
    <property type="entry name" value="DUF5619"/>
    <property type="match status" value="1"/>
</dbReference>
<dbReference type="Pfam" id="PF11809">
    <property type="entry name" value="DUF3330"/>
    <property type="match status" value="1"/>
</dbReference>
<evidence type="ECO:0000313" key="3">
    <source>
        <dbReference type="Proteomes" id="UP000179037"/>
    </source>
</evidence>
<dbReference type="AlphaFoldDB" id="A0A1F6TZP9"/>
<dbReference type="InterPro" id="IPR041145">
    <property type="entry name" value="DUF5619"/>
</dbReference>
<dbReference type="Proteomes" id="UP000179037">
    <property type="component" value="Unassembled WGS sequence"/>
</dbReference>
<dbReference type="Gene3D" id="3.30.1490.340">
    <property type="match status" value="1"/>
</dbReference>
<protein>
    <recommendedName>
        <fullName evidence="1">DUF5619 domain-containing protein</fullName>
    </recommendedName>
</protein>